<dbReference type="AlphaFoldDB" id="A0A8J3ANW5"/>
<dbReference type="Pfam" id="PF02050">
    <property type="entry name" value="FliJ"/>
    <property type="match status" value="1"/>
</dbReference>
<dbReference type="InterPro" id="IPR012823">
    <property type="entry name" value="Flagell_FliJ"/>
</dbReference>
<dbReference type="Gene3D" id="1.10.287.1700">
    <property type="match status" value="1"/>
</dbReference>
<name>A0A8J3ANW5_9BACI</name>
<evidence type="ECO:0000256" key="1">
    <source>
        <dbReference type="ARBA" id="ARBA00004413"/>
    </source>
</evidence>
<evidence type="ECO:0000256" key="3">
    <source>
        <dbReference type="ARBA" id="ARBA00020392"/>
    </source>
</evidence>
<keyword evidence="5" id="KW-1003">Cell membrane</keyword>
<evidence type="ECO:0000256" key="10">
    <source>
        <dbReference type="ARBA" id="ARBA00023225"/>
    </source>
</evidence>
<evidence type="ECO:0000256" key="2">
    <source>
        <dbReference type="ARBA" id="ARBA00010004"/>
    </source>
</evidence>
<protein>
    <recommendedName>
        <fullName evidence="3">Flagellar FliJ protein</fullName>
    </recommendedName>
</protein>
<keyword evidence="9" id="KW-0472">Membrane</keyword>
<proteinExistence type="inferred from homology"/>
<keyword evidence="10" id="KW-1006">Bacterial flagellum protein export</keyword>
<dbReference type="OrthoDB" id="2968361at2"/>
<evidence type="ECO:0000313" key="12">
    <source>
        <dbReference type="Proteomes" id="UP000626244"/>
    </source>
</evidence>
<evidence type="ECO:0000256" key="8">
    <source>
        <dbReference type="ARBA" id="ARBA00022927"/>
    </source>
</evidence>
<dbReference type="InterPro" id="IPR053716">
    <property type="entry name" value="Flag_assembly_chemotaxis_eff"/>
</dbReference>
<keyword evidence="6" id="KW-0145">Chemotaxis</keyword>
<dbReference type="GO" id="GO:0006935">
    <property type="term" value="P:chemotaxis"/>
    <property type="evidence" value="ECO:0007669"/>
    <property type="project" value="UniProtKB-KW"/>
</dbReference>
<sequence>MAIPFRFEKILTIKQKEKEHVQMSYEVAVKSFEKEATKLYELLRKKEMFDEHTEQELNSGLSIIGIKQQQLFRDAIERDISKAQIDVMQTRNIMLTKQEELLDQNVEVKKFEKMKEKAFKLQYANLLNLESKLMDDLSLQQFVNRNL</sequence>
<dbReference type="GO" id="GO:0071973">
    <property type="term" value="P:bacterial-type flagellum-dependent cell motility"/>
    <property type="evidence" value="ECO:0007669"/>
    <property type="project" value="InterPro"/>
</dbReference>
<organism evidence="11 12">
    <name type="scientific">Gottfriedia solisilvae</name>
    <dbReference type="NCBI Taxonomy" id="1516104"/>
    <lineage>
        <taxon>Bacteria</taxon>
        <taxon>Bacillati</taxon>
        <taxon>Bacillota</taxon>
        <taxon>Bacilli</taxon>
        <taxon>Bacillales</taxon>
        <taxon>Bacillaceae</taxon>
        <taxon>Gottfriedia</taxon>
    </lineage>
</organism>
<evidence type="ECO:0000313" key="11">
    <source>
        <dbReference type="EMBL" id="GGI14222.1"/>
    </source>
</evidence>
<evidence type="ECO:0000256" key="9">
    <source>
        <dbReference type="ARBA" id="ARBA00023136"/>
    </source>
</evidence>
<dbReference type="NCBIfam" id="TIGR02473">
    <property type="entry name" value="flagell_FliJ"/>
    <property type="match status" value="1"/>
</dbReference>
<evidence type="ECO:0000256" key="7">
    <source>
        <dbReference type="ARBA" id="ARBA00022795"/>
    </source>
</evidence>
<dbReference type="GO" id="GO:0009288">
    <property type="term" value="C:bacterial-type flagellum"/>
    <property type="evidence" value="ECO:0007669"/>
    <property type="project" value="InterPro"/>
</dbReference>
<dbReference type="RefSeq" id="WP_087998543.1">
    <property type="nucleotide sequence ID" value="NZ_BMHB01000001.1"/>
</dbReference>
<keyword evidence="7" id="KW-1005">Bacterial flagellum biogenesis</keyword>
<comment type="caution">
    <text evidence="11">The sequence shown here is derived from an EMBL/GenBank/DDBJ whole genome shotgun (WGS) entry which is preliminary data.</text>
</comment>
<accession>A0A8J3ANW5</accession>
<dbReference type="GO" id="GO:0044781">
    <property type="term" value="P:bacterial-type flagellum organization"/>
    <property type="evidence" value="ECO:0007669"/>
    <property type="project" value="UniProtKB-KW"/>
</dbReference>
<keyword evidence="12" id="KW-1185">Reference proteome</keyword>
<dbReference type="GO" id="GO:0015031">
    <property type="term" value="P:protein transport"/>
    <property type="evidence" value="ECO:0007669"/>
    <property type="project" value="UniProtKB-KW"/>
</dbReference>
<keyword evidence="4" id="KW-0813">Transport</keyword>
<comment type="subcellular location">
    <subcellularLocation>
        <location evidence="1">Cell membrane</location>
        <topology evidence="1">Peripheral membrane protein</topology>
        <orientation evidence="1">Cytoplasmic side</orientation>
    </subcellularLocation>
</comment>
<evidence type="ECO:0000256" key="6">
    <source>
        <dbReference type="ARBA" id="ARBA00022500"/>
    </source>
</evidence>
<keyword evidence="11" id="KW-0966">Cell projection</keyword>
<dbReference type="EMBL" id="BMHB01000001">
    <property type="protein sequence ID" value="GGI14222.1"/>
    <property type="molecule type" value="Genomic_DNA"/>
</dbReference>
<dbReference type="GO" id="GO:0005886">
    <property type="term" value="C:plasma membrane"/>
    <property type="evidence" value="ECO:0007669"/>
    <property type="project" value="UniProtKB-SubCell"/>
</dbReference>
<gene>
    <name evidence="11" type="primary">fliJ</name>
    <name evidence="11" type="ORF">GCM10007380_21860</name>
</gene>
<keyword evidence="8" id="KW-0653">Protein transport</keyword>
<keyword evidence="11" id="KW-0282">Flagellum</keyword>
<evidence type="ECO:0000256" key="4">
    <source>
        <dbReference type="ARBA" id="ARBA00022448"/>
    </source>
</evidence>
<keyword evidence="11" id="KW-0969">Cilium</keyword>
<evidence type="ECO:0000256" key="5">
    <source>
        <dbReference type="ARBA" id="ARBA00022475"/>
    </source>
</evidence>
<comment type="similarity">
    <text evidence="2">Belongs to the FliJ family.</text>
</comment>
<reference evidence="12" key="1">
    <citation type="journal article" date="2019" name="Int. J. Syst. Evol. Microbiol.">
        <title>The Global Catalogue of Microorganisms (GCM) 10K type strain sequencing project: providing services to taxonomists for standard genome sequencing and annotation.</title>
        <authorList>
            <consortium name="The Broad Institute Genomics Platform"/>
            <consortium name="The Broad Institute Genome Sequencing Center for Infectious Disease"/>
            <person name="Wu L."/>
            <person name="Ma J."/>
        </authorList>
    </citation>
    <scope>NUCLEOTIDE SEQUENCE [LARGE SCALE GENOMIC DNA]</scope>
    <source>
        <strain evidence="12">CGMCC 1.14993</strain>
    </source>
</reference>
<dbReference type="Proteomes" id="UP000626244">
    <property type="component" value="Unassembled WGS sequence"/>
</dbReference>